<gene>
    <name evidence="2" type="ORF">lpari_03864</name>
</gene>
<sequence length="127" mass="14742">MGHSVITSSNSPQPYSMKNKDSIFQMLFDKEGKDSLYTAIRSEQHPWHAEAKAYWQHLYNQHSKFLDDNYPEEIGNDCISRLWELTLINFIAKQETKGLKRLNHRSKKKKSGSFPFKGAALITRRGP</sequence>
<evidence type="ECO:0000256" key="1">
    <source>
        <dbReference type="SAM" id="MobiDB-lite"/>
    </source>
</evidence>
<feature type="region of interest" description="Disordered" evidence="1">
    <location>
        <begin position="102"/>
        <end position="127"/>
    </location>
</feature>
<feature type="compositionally biased region" description="Basic residues" evidence="1">
    <location>
        <begin position="102"/>
        <end position="111"/>
    </location>
</feature>
<dbReference type="AlphaFoldDB" id="A0A1E5JKT7"/>
<organism evidence="2 3">
    <name type="scientific">Legionella parisiensis</name>
    <dbReference type="NCBI Taxonomy" id="45071"/>
    <lineage>
        <taxon>Bacteria</taxon>
        <taxon>Pseudomonadati</taxon>
        <taxon>Pseudomonadota</taxon>
        <taxon>Gammaproteobacteria</taxon>
        <taxon>Legionellales</taxon>
        <taxon>Legionellaceae</taxon>
        <taxon>Legionella</taxon>
    </lineage>
</organism>
<accession>A0A1E5JKT7</accession>
<evidence type="ECO:0000313" key="3">
    <source>
        <dbReference type="Proteomes" id="UP000095229"/>
    </source>
</evidence>
<comment type="caution">
    <text evidence="2">The sequence shown here is derived from an EMBL/GenBank/DDBJ whole genome shotgun (WGS) entry which is preliminary data.</text>
</comment>
<protein>
    <submittedName>
        <fullName evidence="2">Uncharacterized protein</fullName>
    </submittedName>
</protein>
<dbReference type="EMBL" id="LSOG01000107">
    <property type="protein sequence ID" value="OEH45166.1"/>
    <property type="molecule type" value="Genomic_DNA"/>
</dbReference>
<dbReference type="Proteomes" id="UP000095229">
    <property type="component" value="Unassembled WGS sequence"/>
</dbReference>
<evidence type="ECO:0000313" key="2">
    <source>
        <dbReference type="EMBL" id="OEH45166.1"/>
    </source>
</evidence>
<keyword evidence="3" id="KW-1185">Reference proteome</keyword>
<proteinExistence type="predicted"/>
<reference evidence="2 3" key="1">
    <citation type="submission" date="2016-02" db="EMBL/GenBank/DDBJ databases">
        <title>Secondary metabolites in Legionella.</title>
        <authorList>
            <person name="Tobias N.J."/>
            <person name="Bode H.B."/>
        </authorList>
    </citation>
    <scope>NUCLEOTIDE SEQUENCE [LARGE SCALE GENOMIC DNA]</scope>
    <source>
        <strain evidence="2 3">DSM 19216</strain>
    </source>
</reference>
<name>A0A1E5JKT7_9GAMM</name>
<dbReference type="PATRIC" id="fig|45071.7.peg.4155"/>